<sequence>MGAVPFFYGLTLADRLLKTMRPARDVFFRTNRPYAFLHLRPHVIPVSFFFRSLYA</sequence>
<protein>
    <submittedName>
        <fullName evidence="1">Uncharacterized protein</fullName>
    </submittedName>
</protein>
<keyword evidence="2" id="KW-1185">Reference proteome</keyword>
<accession>A0ABM8QBA2</accession>
<organism evidence="1 2">
    <name type="scientific">Paraburkholderia haematera</name>
    <dbReference type="NCBI Taxonomy" id="2793077"/>
    <lineage>
        <taxon>Bacteria</taxon>
        <taxon>Pseudomonadati</taxon>
        <taxon>Pseudomonadota</taxon>
        <taxon>Betaproteobacteria</taxon>
        <taxon>Burkholderiales</taxon>
        <taxon>Burkholderiaceae</taxon>
        <taxon>Paraburkholderia</taxon>
    </lineage>
</organism>
<dbReference type="EMBL" id="CAJNBK010000001">
    <property type="protein sequence ID" value="CAE6687343.1"/>
    <property type="molecule type" value="Genomic_DNA"/>
</dbReference>
<evidence type="ECO:0000313" key="2">
    <source>
        <dbReference type="Proteomes" id="UP000672526"/>
    </source>
</evidence>
<reference evidence="1 2" key="1">
    <citation type="submission" date="2021-02" db="EMBL/GenBank/DDBJ databases">
        <authorList>
            <person name="Vanwijnsberghe S."/>
        </authorList>
    </citation>
    <scope>NUCLEOTIDE SEQUENCE [LARGE SCALE GENOMIC DNA]</scope>
    <source>
        <strain evidence="1 2">LMG 31837</strain>
    </source>
</reference>
<gene>
    <name evidence="1" type="ORF">R69888_00044</name>
</gene>
<proteinExistence type="predicted"/>
<comment type="caution">
    <text evidence="1">The sequence shown here is derived from an EMBL/GenBank/DDBJ whole genome shotgun (WGS) entry which is preliminary data.</text>
</comment>
<name>A0ABM8QBA2_9BURK</name>
<evidence type="ECO:0000313" key="1">
    <source>
        <dbReference type="EMBL" id="CAE6687343.1"/>
    </source>
</evidence>
<dbReference type="Proteomes" id="UP000672526">
    <property type="component" value="Unassembled WGS sequence"/>
</dbReference>